<name>A0A4Y8RUC2_9HYPH</name>
<dbReference type="Proteomes" id="UP000298179">
    <property type="component" value="Unassembled WGS sequence"/>
</dbReference>
<organism evidence="1 2">
    <name type="scientific">Jiella endophytica</name>
    <dbReference type="NCBI Taxonomy" id="2558362"/>
    <lineage>
        <taxon>Bacteria</taxon>
        <taxon>Pseudomonadati</taxon>
        <taxon>Pseudomonadota</taxon>
        <taxon>Alphaproteobacteria</taxon>
        <taxon>Hyphomicrobiales</taxon>
        <taxon>Aurantimonadaceae</taxon>
        <taxon>Jiella</taxon>
    </lineage>
</organism>
<keyword evidence="2" id="KW-1185">Reference proteome</keyword>
<dbReference type="OrthoDB" id="9798485at2"/>
<proteinExistence type="predicted"/>
<dbReference type="RefSeq" id="WP_134759988.1">
    <property type="nucleotide sequence ID" value="NZ_SOZD01000001.1"/>
</dbReference>
<evidence type="ECO:0000313" key="1">
    <source>
        <dbReference type="EMBL" id="TFF27407.1"/>
    </source>
</evidence>
<dbReference type="EMBL" id="SOZD01000001">
    <property type="protein sequence ID" value="TFF27407.1"/>
    <property type="molecule type" value="Genomic_DNA"/>
</dbReference>
<dbReference type="NCBIfam" id="NF047399">
    <property type="entry name" value="BrnA_antitoxin_add"/>
    <property type="match status" value="1"/>
</dbReference>
<comment type="caution">
    <text evidence="1">The sequence shown here is derived from an EMBL/GenBank/DDBJ whole genome shotgun (WGS) entry which is preliminary data.</text>
</comment>
<dbReference type="GO" id="GO:0006355">
    <property type="term" value="P:regulation of DNA-templated transcription"/>
    <property type="evidence" value="ECO:0007669"/>
    <property type="project" value="InterPro"/>
</dbReference>
<accession>A0A4Y8RUC2</accession>
<reference evidence="1 2" key="1">
    <citation type="submission" date="2019-03" db="EMBL/GenBank/DDBJ databases">
        <title>Jiella endophytica sp. nov., a novel endophytic bacterium isolated from root of Ficus microcarpa Linn. f.</title>
        <authorList>
            <person name="Tuo L."/>
        </authorList>
    </citation>
    <scope>NUCLEOTIDE SEQUENCE [LARGE SCALE GENOMIC DNA]</scope>
    <source>
        <strain evidence="1 2">CBS5Q-3</strain>
    </source>
</reference>
<sequence>MKAHEIDAIFDDGGSLDGVVDWSKGRRVNQPSTRLSVELPRRLSEALEAEAKRAGLTPEEVIRVLISDHLA</sequence>
<gene>
    <name evidence="1" type="ORF">E3C22_02815</name>
</gene>
<dbReference type="SUPFAM" id="SSF47598">
    <property type="entry name" value="Ribbon-helix-helix"/>
    <property type="match status" value="1"/>
</dbReference>
<evidence type="ECO:0000313" key="2">
    <source>
        <dbReference type="Proteomes" id="UP000298179"/>
    </source>
</evidence>
<dbReference type="AlphaFoldDB" id="A0A4Y8RUC2"/>
<protein>
    <submittedName>
        <fullName evidence="1">Uncharacterized protein</fullName>
    </submittedName>
</protein>
<dbReference type="InterPro" id="IPR010985">
    <property type="entry name" value="Ribbon_hlx_hlx"/>
</dbReference>